<evidence type="ECO:0000256" key="5">
    <source>
        <dbReference type="ARBA" id="ARBA00023163"/>
    </source>
</evidence>
<dbReference type="InterPro" id="IPR000847">
    <property type="entry name" value="LysR_HTH_N"/>
</dbReference>
<dbReference type="PANTHER" id="PTHR30346">
    <property type="entry name" value="TRANSCRIPTIONAL DUAL REGULATOR HCAR-RELATED"/>
    <property type="match status" value="1"/>
</dbReference>
<dbReference type="RefSeq" id="WP_146686041.1">
    <property type="nucleotide sequence ID" value="NZ_LT629750.1"/>
</dbReference>
<dbReference type="GO" id="GO:0003677">
    <property type="term" value="F:DNA binding"/>
    <property type="evidence" value="ECO:0007669"/>
    <property type="project" value="UniProtKB-KW"/>
</dbReference>
<dbReference type="Pfam" id="PF03466">
    <property type="entry name" value="LysR_substrate"/>
    <property type="match status" value="1"/>
</dbReference>
<keyword evidence="3" id="KW-0805">Transcription regulation</keyword>
<organism evidence="7 8">
    <name type="scientific">Bradyrhizobium canariense</name>
    <dbReference type="NCBI Taxonomy" id="255045"/>
    <lineage>
        <taxon>Bacteria</taxon>
        <taxon>Pseudomonadati</taxon>
        <taxon>Pseudomonadota</taxon>
        <taxon>Alphaproteobacteria</taxon>
        <taxon>Hyphomicrobiales</taxon>
        <taxon>Nitrobacteraceae</taxon>
        <taxon>Bradyrhizobium</taxon>
    </lineage>
</organism>
<evidence type="ECO:0000256" key="1">
    <source>
        <dbReference type="ARBA" id="ARBA00003502"/>
    </source>
</evidence>
<dbReference type="InterPro" id="IPR036390">
    <property type="entry name" value="WH_DNA-bd_sf"/>
</dbReference>
<evidence type="ECO:0000313" key="7">
    <source>
        <dbReference type="EMBL" id="SDR87153.1"/>
    </source>
</evidence>
<dbReference type="AlphaFoldDB" id="A0A1H1MK43"/>
<dbReference type="PRINTS" id="PR00039">
    <property type="entry name" value="HTHLYSR"/>
</dbReference>
<keyword evidence="4" id="KW-0238">DNA-binding</keyword>
<evidence type="ECO:0000313" key="8">
    <source>
        <dbReference type="Proteomes" id="UP000243904"/>
    </source>
</evidence>
<dbReference type="GO" id="GO:0003700">
    <property type="term" value="F:DNA-binding transcription factor activity"/>
    <property type="evidence" value="ECO:0007669"/>
    <property type="project" value="InterPro"/>
</dbReference>
<evidence type="ECO:0000256" key="2">
    <source>
        <dbReference type="ARBA" id="ARBA00009437"/>
    </source>
</evidence>
<dbReference type="GO" id="GO:0032993">
    <property type="term" value="C:protein-DNA complex"/>
    <property type="evidence" value="ECO:0007669"/>
    <property type="project" value="TreeGrafter"/>
</dbReference>
<evidence type="ECO:0000259" key="6">
    <source>
        <dbReference type="PROSITE" id="PS50931"/>
    </source>
</evidence>
<protein>
    <submittedName>
        <fullName evidence="7">LysR family transcriptional regulator, hca operon transcriptional activator</fullName>
    </submittedName>
</protein>
<evidence type="ECO:0000256" key="4">
    <source>
        <dbReference type="ARBA" id="ARBA00023125"/>
    </source>
</evidence>
<dbReference type="Gene3D" id="1.10.10.10">
    <property type="entry name" value="Winged helix-like DNA-binding domain superfamily/Winged helix DNA-binding domain"/>
    <property type="match status" value="1"/>
</dbReference>
<keyword evidence="8" id="KW-1185">Reference proteome</keyword>
<dbReference type="Gene3D" id="3.40.190.10">
    <property type="entry name" value="Periplasmic binding protein-like II"/>
    <property type="match status" value="2"/>
</dbReference>
<proteinExistence type="inferred from homology"/>
<dbReference type="PANTHER" id="PTHR30346:SF0">
    <property type="entry name" value="HCA OPERON TRANSCRIPTIONAL ACTIVATOR HCAR"/>
    <property type="match status" value="1"/>
</dbReference>
<comment type="function">
    <text evidence="1">NodD regulates the expression of the nodABCFE genes which encode other nodulation proteins. NodD is also a negative regulator of its own expression. Binds flavonoids as inducers.</text>
</comment>
<reference evidence="8" key="1">
    <citation type="submission" date="2016-10" db="EMBL/GenBank/DDBJ databases">
        <authorList>
            <person name="Varghese N."/>
            <person name="Submissions S."/>
        </authorList>
    </citation>
    <scope>NUCLEOTIDE SEQUENCE [LARGE SCALE GENOMIC DNA]</scope>
    <source>
        <strain evidence="8">GAS369</strain>
    </source>
</reference>
<dbReference type="SUPFAM" id="SSF53850">
    <property type="entry name" value="Periplasmic binding protein-like II"/>
    <property type="match status" value="1"/>
</dbReference>
<dbReference type="SUPFAM" id="SSF46785">
    <property type="entry name" value="Winged helix' DNA-binding domain"/>
    <property type="match status" value="1"/>
</dbReference>
<keyword evidence="5" id="KW-0804">Transcription</keyword>
<dbReference type="InterPro" id="IPR005119">
    <property type="entry name" value="LysR_subst-bd"/>
</dbReference>
<dbReference type="PROSITE" id="PS50931">
    <property type="entry name" value="HTH_LYSR"/>
    <property type="match status" value="1"/>
</dbReference>
<name>A0A1H1MK43_9BRAD</name>
<dbReference type="FunFam" id="1.10.10.10:FF:000001">
    <property type="entry name" value="LysR family transcriptional regulator"/>
    <property type="match status" value="1"/>
</dbReference>
<comment type="similarity">
    <text evidence="2">Belongs to the LysR transcriptional regulatory family.</text>
</comment>
<feature type="domain" description="HTH lysR-type" evidence="6">
    <location>
        <begin position="1"/>
        <end position="59"/>
    </location>
</feature>
<accession>A0A1H1MK43</accession>
<dbReference type="InterPro" id="IPR036388">
    <property type="entry name" value="WH-like_DNA-bd_sf"/>
</dbReference>
<gene>
    <name evidence="7" type="ORF">SAMN05444158_0257</name>
</gene>
<dbReference type="Pfam" id="PF00126">
    <property type="entry name" value="HTH_1"/>
    <property type="match status" value="1"/>
</dbReference>
<dbReference type="Proteomes" id="UP000243904">
    <property type="component" value="Chromosome I"/>
</dbReference>
<sequence length="301" mass="32669">MELRHLRYFVAIAETVSLTLAAEKRLHTAQPSLSRQIRDLEHEVGVQLLNRSPQGTELTAAGRAFLDHARLSLAQADAAGEAARRAAQPAKTIFSMGFLTGQEIDWLPHAPSILRDELPAIEIRVSSGFSTDLADDVQKGKLDVAFLRREPKPDLEYRLVTKEPLVVILPSDHPLAGAAAIAPRDLEGQTFIGVSDVAPVLRSVIKDYLKQSGIQIVPALEIDNFVMAMSLVASTGGVALLPASVRRYLSGSVTSRPLADERPTIDLLIGYHRANRSPILGKFLSGIDGLSERIYGNVAQC</sequence>
<evidence type="ECO:0000256" key="3">
    <source>
        <dbReference type="ARBA" id="ARBA00023015"/>
    </source>
</evidence>
<dbReference type="EMBL" id="LT629750">
    <property type="protein sequence ID" value="SDR87153.1"/>
    <property type="molecule type" value="Genomic_DNA"/>
</dbReference>